<evidence type="ECO:0000259" key="1">
    <source>
        <dbReference type="Pfam" id="PF02470"/>
    </source>
</evidence>
<dbReference type="GO" id="GO:0051701">
    <property type="term" value="P:biological process involved in interaction with host"/>
    <property type="evidence" value="ECO:0007669"/>
    <property type="project" value="TreeGrafter"/>
</dbReference>
<name>A0A652YLW3_NOCGL</name>
<proteinExistence type="predicted"/>
<evidence type="ECO:0000259" key="2">
    <source>
        <dbReference type="Pfam" id="PF11887"/>
    </source>
</evidence>
<dbReference type="EMBL" id="VNIQ01000006">
    <property type="protein sequence ID" value="TYQ02291.1"/>
    <property type="molecule type" value="Genomic_DNA"/>
</dbReference>
<accession>A0A652YLW3</accession>
<comment type="caution">
    <text evidence="3">The sequence shown here is derived from an EMBL/GenBank/DDBJ whole genome shotgun (WGS) entry which is preliminary data.</text>
</comment>
<gene>
    <name evidence="3" type="ORF">FNL38_106110</name>
</gene>
<sequence length="440" mass="45509">MPILFEADGRGPSATTLLLHGVGALIVVALLITGLIAKMNGVFDKAFEVTAVLADVGDGLPARSDVKFRGVLVGVVNSVDTSSGGESKYVDIALKPEYAAGIPATVTARVVPSNVFAVSSVQLVDNGSGPPLSPGAEIPQDESLSTVQLQTALTKLREIVSATARIGTDRTLGMLAAVAAATDRRGADIVTAGEQLRRIAAELGELTTPNGEPSSLGALSSAIRGLQEAAPDLLDAVHHSVVPMRTLAQKDAALTALLTAGSTTLSEVGSVLDNNTDKIVAITTQLSPVLSVVADGSTEFAPIVTRMKVISDKWFSEFWPVGQQNATGKFLFQFTPHKMYTRADCPRYGELAGPSCATAPETAAPPVVADGVARQFDFAPTSGGNVGPVGSAQEKELLGDLLGGESTPADEFILGPLARGNTVQVTPEPDVPLELEQGIR</sequence>
<dbReference type="InterPro" id="IPR052336">
    <property type="entry name" value="MlaD_Phospholipid_Transporter"/>
</dbReference>
<dbReference type="GO" id="GO:0005576">
    <property type="term" value="C:extracellular region"/>
    <property type="evidence" value="ECO:0007669"/>
    <property type="project" value="TreeGrafter"/>
</dbReference>
<dbReference type="Pfam" id="PF02470">
    <property type="entry name" value="MlaD"/>
    <property type="match status" value="1"/>
</dbReference>
<reference evidence="3" key="1">
    <citation type="submission" date="2019-07" db="EMBL/GenBank/DDBJ databases">
        <title>Genomic Encyclopedia of Type Strains, Phase IV (KMG-IV): sequencing the most valuable type-strain genomes for metagenomic binning, comparative biology and taxonomic classification.</title>
        <authorList>
            <person name="Goeker M."/>
        </authorList>
    </citation>
    <scope>NUCLEOTIDE SEQUENCE</scope>
    <source>
        <strain evidence="3">DSM 44596</strain>
    </source>
</reference>
<dbReference type="Pfam" id="PF11887">
    <property type="entry name" value="Mce4_CUP1"/>
    <property type="match status" value="1"/>
</dbReference>
<feature type="domain" description="Mce/MlaD" evidence="1">
    <location>
        <begin position="48"/>
        <end position="124"/>
    </location>
</feature>
<dbReference type="PANTHER" id="PTHR33371:SF19">
    <property type="entry name" value="MCE-FAMILY PROTEIN MCE4A"/>
    <property type="match status" value="1"/>
</dbReference>
<feature type="domain" description="Mammalian cell entry C-terminal" evidence="2">
    <location>
        <begin position="129"/>
        <end position="354"/>
    </location>
</feature>
<dbReference type="AlphaFoldDB" id="A0A652YLW3"/>
<dbReference type="InterPro" id="IPR024516">
    <property type="entry name" value="Mce_C"/>
</dbReference>
<organism evidence="3">
    <name type="scientific">Nocardia globerula</name>
    <dbReference type="NCBI Taxonomy" id="1818"/>
    <lineage>
        <taxon>Bacteria</taxon>
        <taxon>Bacillati</taxon>
        <taxon>Actinomycetota</taxon>
        <taxon>Actinomycetes</taxon>
        <taxon>Mycobacteriales</taxon>
        <taxon>Nocardiaceae</taxon>
        <taxon>Nocardia</taxon>
    </lineage>
</organism>
<protein>
    <submittedName>
        <fullName evidence="3">Virulence factor Mce-like protein</fullName>
    </submittedName>
</protein>
<dbReference type="PANTHER" id="PTHR33371">
    <property type="entry name" value="INTERMEMBRANE PHOSPHOLIPID TRANSPORT SYSTEM BINDING PROTEIN MLAD-RELATED"/>
    <property type="match status" value="1"/>
</dbReference>
<dbReference type="InterPro" id="IPR003399">
    <property type="entry name" value="Mce/MlaD"/>
</dbReference>
<evidence type="ECO:0000313" key="3">
    <source>
        <dbReference type="EMBL" id="TYQ02291.1"/>
    </source>
</evidence>